<keyword evidence="4" id="KW-0862">Zinc</keyword>
<dbReference type="PANTHER" id="PTHR11417">
    <property type="entry name" value="SOMATOTROPIN,PROLACTIN"/>
    <property type="match status" value="1"/>
</dbReference>
<evidence type="ECO:0000256" key="3">
    <source>
        <dbReference type="ARBA" id="ARBA00022525"/>
    </source>
</evidence>
<dbReference type="PROSITE" id="PS00338">
    <property type="entry name" value="SOMATOTROPIN_2"/>
    <property type="match status" value="1"/>
</dbReference>
<organism evidence="7 8">
    <name type="scientific">Fukomys damarensis</name>
    <name type="common">Damaraland mole rat</name>
    <name type="synonym">Cryptomys damarensis</name>
    <dbReference type="NCBI Taxonomy" id="885580"/>
    <lineage>
        <taxon>Eukaryota</taxon>
        <taxon>Metazoa</taxon>
        <taxon>Chordata</taxon>
        <taxon>Craniata</taxon>
        <taxon>Vertebrata</taxon>
        <taxon>Euteleostomi</taxon>
        <taxon>Mammalia</taxon>
        <taxon>Eutheria</taxon>
        <taxon>Euarchontoglires</taxon>
        <taxon>Glires</taxon>
        <taxon>Rodentia</taxon>
        <taxon>Hystricomorpha</taxon>
        <taxon>Bathyergidae</taxon>
        <taxon>Fukomys</taxon>
    </lineage>
</organism>
<protein>
    <submittedName>
        <fullName evidence="7">Prolactin</fullName>
    </submittedName>
</protein>
<dbReference type="OMA" id="KCQAANK"/>
<keyword evidence="6" id="KW-0732">Signal</keyword>
<proteinExistence type="inferred from homology"/>
<dbReference type="Proteomes" id="UP000028990">
    <property type="component" value="Unassembled WGS sequence"/>
</dbReference>
<feature type="binding site" evidence="4">
    <location>
        <position position="62"/>
    </location>
    <ligand>
        <name>Zn(2+)</name>
        <dbReference type="ChEBI" id="CHEBI:29105"/>
    </ligand>
</feature>
<dbReference type="InterPro" id="IPR018116">
    <property type="entry name" value="Somatotropin_CS"/>
</dbReference>
<dbReference type="PRINTS" id="PR00836">
    <property type="entry name" value="SOMATOTROPIN"/>
</dbReference>
<name>A0A091DD98_FUKDA</name>
<keyword evidence="5" id="KW-0372">Hormone</keyword>
<evidence type="ECO:0000313" key="7">
    <source>
        <dbReference type="EMBL" id="KFO28195.1"/>
    </source>
</evidence>
<dbReference type="InterPro" id="IPR009079">
    <property type="entry name" value="4_helix_cytokine-like_core"/>
</dbReference>
<dbReference type="Gene3D" id="1.20.1250.10">
    <property type="match status" value="1"/>
</dbReference>
<dbReference type="STRING" id="885580.ENSFDAP00000001733"/>
<keyword evidence="3" id="KW-0964">Secreted</keyword>
<dbReference type="GO" id="GO:0031667">
    <property type="term" value="P:response to nutrient levels"/>
    <property type="evidence" value="ECO:0007669"/>
    <property type="project" value="TreeGrafter"/>
</dbReference>
<accession>A0A091DD98</accession>
<dbReference type="GO" id="GO:0046427">
    <property type="term" value="P:positive regulation of receptor signaling pathway via JAK-STAT"/>
    <property type="evidence" value="ECO:0007669"/>
    <property type="project" value="TreeGrafter"/>
</dbReference>
<keyword evidence="8" id="KW-1185">Reference proteome</keyword>
<evidence type="ECO:0000313" key="8">
    <source>
        <dbReference type="Proteomes" id="UP000028990"/>
    </source>
</evidence>
<dbReference type="SUPFAM" id="SSF47266">
    <property type="entry name" value="4-helical cytokines"/>
    <property type="match status" value="1"/>
</dbReference>
<feature type="signal peptide" evidence="6">
    <location>
        <begin position="1"/>
        <end position="37"/>
    </location>
</feature>
<comment type="subcellular location">
    <subcellularLocation>
        <location evidence="1 5">Secreted</location>
    </subcellularLocation>
</comment>
<keyword evidence="4" id="KW-0479">Metal-binding</keyword>
<evidence type="ECO:0000256" key="5">
    <source>
        <dbReference type="RuleBase" id="RU003618"/>
    </source>
</evidence>
<dbReference type="GO" id="GO:0005179">
    <property type="term" value="F:hormone activity"/>
    <property type="evidence" value="ECO:0007669"/>
    <property type="project" value="UniProtKB-KW"/>
</dbReference>
<dbReference type="PROSITE" id="PS00266">
    <property type="entry name" value="SOMATOTROPIN_1"/>
    <property type="match status" value="1"/>
</dbReference>
<evidence type="ECO:0000256" key="1">
    <source>
        <dbReference type="ARBA" id="ARBA00004613"/>
    </source>
</evidence>
<dbReference type="EMBL" id="KN122802">
    <property type="protein sequence ID" value="KFO28195.1"/>
    <property type="molecule type" value="Genomic_DNA"/>
</dbReference>
<feature type="chain" id="PRO_5001873222" evidence="6">
    <location>
        <begin position="38"/>
        <end position="233"/>
    </location>
</feature>
<evidence type="ECO:0000256" key="6">
    <source>
        <dbReference type="SAM" id="SignalP"/>
    </source>
</evidence>
<evidence type="ECO:0000256" key="4">
    <source>
        <dbReference type="PIRSR" id="PIRSR601400-1"/>
    </source>
</evidence>
<dbReference type="InterPro" id="IPR001400">
    <property type="entry name" value="Somatotropin/Prolactin"/>
</dbReference>
<dbReference type="GO" id="GO:0005615">
    <property type="term" value="C:extracellular space"/>
    <property type="evidence" value="ECO:0007669"/>
    <property type="project" value="TreeGrafter"/>
</dbReference>
<comment type="similarity">
    <text evidence="2 5">Belongs to the somatotropin/prolactin family.</text>
</comment>
<dbReference type="Pfam" id="PF00103">
    <property type="entry name" value="Hormone_1"/>
    <property type="match status" value="1"/>
</dbReference>
<dbReference type="AlphaFoldDB" id="A0A091DD98"/>
<sequence>MEYGQGAIFNGERTGVAELLLGLLVSSLLLCQNGASGRTCVPGSKCHLMLQELYQNAVYLSHSMYFYALDLFFQLTDVYLHRPGYFSAAKKLCHTADILTPDERQDAKQLSKEDIMKVVFHLVDSWNETLQELLREQNHPPKFHRILSTKDQKIYLKYQELKRAIVQIALQLDLEVSEEDFSLNSEIENLKSSNEKQRLFTVYNLLRCFVADAEKIKFLLSFLKCQAANKDNC</sequence>
<reference evidence="7 8" key="1">
    <citation type="submission" date="2013-11" db="EMBL/GenBank/DDBJ databases">
        <title>The Damaraland mole rat (Fukomys damarensis) genome and evolution of African mole rats.</title>
        <authorList>
            <person name="Gladyshev V.N."/>
            <person name="Fang X."/>
        </authorList>
    </citation>
    <scope>NUCLEOTIDE SEQUENCE [LARGE SCALE GENOMIC DNA]</scope>
    <source>
        <tissue evidence="7">Liver</tissue>
    </source>
</reference>
<evidence type="ECO:0000256" key="2">
    <source>
        <dbReference type="ARBA" id="ARBA00008474"/>
    </source>
</evidence>
<dbReference type="GO" id="GO:0046872">
    <property type="term" value="F:metal ion binding"/>
    <property type="evidence" value="ECO:0007669"/>
    <property type="project" value="UniProtKB-KW"/>
</dbReference>
<gene>
    <name evidence="7" type="ORF">H920_10419</name>
</gene>